<dbReference type="SUPFAM" id="SSF46938">
    <property type="entry name" value="CRAL/TRIO N-terminal domain"/>
    <property type="match status" value="1"/>
</dbReference>
<dbReference type="GO" id="GO:0016020">
    <property type="term" value="C:membrane"/>
    <property type="evidence" value="ECO:0007669"/>
    <property type="project" value="TreeGrafter"/>
</dbReference>
<keyword evidence="3" id="KW-1185">Reference proteome</keyword>
<dbReference type="Gene3D" id="1.20.5.1200">
    <property type="entry name" value="Alpha-tocopherol transfer"/>
    <property type="match status" value="1"/>
</dbReference>
<organism evidence="2 3">
    <name type="scientific">Chironomus riparius</name>
    <dbReference type="NCBI Taxonomy" id="315576"/>
    <lineage>
        <taxon>Eukaryota</taxon>
        <taxon>Metazoa</taxon>
        <taxon>Ecdysozoa</taxon>
        <taxon>Arthropoda</taxon>
        <taxon>Hexapoda</taxon>
        <taxon>Insecta</taxon>
        <taxon>Pterygota</taxon>
        <taxon>Neoptera</taxon>
        <taxon>Endopterygota</taxon>
        <taxon>Diptera</taxon>
        <taxon>Nematocera</taxon>
        <taxon>Chironomoidea</taxon>
        <taxon>Chironomidae</taxon>
        <taxon>Chironominae</taxon>
        <taxon>Chironomus</taxon>
    </lineage>
</organism>
<evidence type="ECO:0000313" key="2">
    <source>
        <dbReference type="EMBL" id="CAG9807639.1"/>
    </source>
</evidence>
<dbReference type="PANTHER" id="PTHR10174">
    <property type="entry name" value="ALPHA-TOCOPHEROL TRANSFER PROTEIN-RELATED"/>
    <property type="match status" value="1"/>
</dbReference>
<dbReference type="InterPro" id="IPR001251">
    <property type="entry name" value="CRAL-TRIO_dom"/>
</dbReference>
<dbReference type="EMBL" id="OU895879">
    <property type="protein sequence ID" value="CAG9807639.1"/>
    <property type="molecule type" value="Genomic_DNA"/>
</dbReference>
<sequence length="304" mass="35343">MSKVLSDFFIKKAKNELREDESRKLQSFEIVKEWILKHPFITVLDPEMLTLEIFLPFLRVKKFSMDKVYESIEKTLLFIKRHENWSNFHGENLQRALDLYDTGYIIVSKEHDSEGRRIIVCNHEMDLTKFNADDVFRLVVLLFSTLYNDEEAQIGGVIYISDARAANINYVTSFSLKSFFQFVTQLKSSPIRLKNIIAAGMPTFANQLMNIAKLAFSEKIKNRLMFMDSISDLPNEVDVSILSEEYGGKFTTAELIENFKPKLIANANFMNEFIKKIEIDFSKVGDKDFDETEMLGTFRKLEID</sequence>
<dbReference type="Proteomes" id="UP001153620">
    <property type="component" value="Chromosome 3"/>
</dbReference>
<dbReference type="OrthoDB" id="6682367at2759"/>
<reference evidence="2" key="1">
    <citation type="submission" date="2022-01" db="EMBL/GenBank/DDBJ databases">
        <authorList>
            <person name="King R."/>
        </authorList>
    </citation>
    <scope>NUCLEOTIDE SEQUENCE</scope>
</reference>
<dbReference type="CDD" id="cd00170">
    <property type="entry name" value="SEC14"/>
    <property type="match status" value="1"/>
</dbReference>
<dbReference type="PRINTS" id="PR00180">
    <property type="entry name" value="CRETINALDHBP"/>
</dbReference>
<dbReference type="Gene3D" id="1.10.8.20">
    <property type="entry name" value="N-terminal domain of phosphatidylinositol transfer protein sec14p"/>
    <property type="match status" value="1"/>
</dbReference>
<dbReference type="AlphaFoldDB" id="A0A9N9S0J5"/>
<evidence type="ECO:0000313" key="3">
    <source>
        <dbReference type="Proteomes" id="UP001153620"/>
    </source>
</evidence>
<dbReference type="Pfam" id="PF00650">
    <property type="entry name" value="CRAL_TRIO"/>
    <property type="match status" value="1"/>
</dbReference>
<dbReference type="Gene3D" id="3.40.525.10">
    <property type="entry name" value="CRAL-TRIO lipid binding domain"/>
    <property type="match status" value="1"/>
</dbReference>
<accession>A0A9N9S0J5</accession>
<evidence type="ECO:0000259" key="1">
    <source>
        <dbReference type="PROSITE" id="PS50191"/>
    </source>
</evidence>
<dbReference type="InterPro" id="IPR036865">
    <property type="entry name" value="CRAL-TRIO_dom_sf"/>
</dbReference>
<dbReference type="InterPro" id="IPR036273">
    <property type="entry name" value="CRAL/TRIO_N_dom_sf"/>
</dbReference>
<reference evidence="2" key="2">
    <citation type="submission" date="2022-10" db="EMBL/GenBank/DDBJ databases">
        <authorList>
            <consortium name="ENA_rothamsted_submissions"/>
            <consortium name="culmorum"/>
            <person name="King R."/>
        </authorList>
    </citation>
    <scope>NUCLEOTIDE SEQUENCE</scope>
</reference>
<dbReference type="GO" id="GO:1902936">
    <property type="term" value="F:phosphatidylinositol bisphosphate binding"/>
    <property type="evidence" value="ECO:0007669"/>
    <property type="project" value="TreeGrafter"/>
</dbReference>
<dbReference type="PROSITE" id="PS50191">
    <property type="entry name" value="CRAL_TRIO"/>
    <property type="match status" value="1"/>
</dbReference>
<protein>
    <recommendedName>
        <fullName evidence="1">CRAL-TRIO domain-containing protein</fullName>
    </recommendedName>
</protein>
<proteinExistence type="predicted"/>
<gene>
    <name evidence="2" type="ORF">CHIRRI_LOCUS10485</name>
</gene>
<dbReference type="SUPFAM" id="SSF52087">
    <property type="entry name" value="CRAL/TRIO domain"/>
    <property type="match status" value="1"/>
</dbReference>
<dbReference type="PANTHER" id="PTHR10174:SF208">
    <property type="entry name" value="CRAL-TRIO DOMAIN-CONTAINING PROTEIN DDB_G0278031"/>
    <property type="match status" value="1"/>
</dbReference>
<name>A0A9N9S0J5_9DIPT</name>
<feature type="domain" description="CRAL-TRIO" evidence="1">
    <location>
        <begin position="93"/>
        <end position="254"/>
    </location>
</feature>